<organism evidence="14 15">
    <name type="scientific">Thermosediminibacter oceani (strain ATCC BAA-1034 / DSM 16646 / JW/IW-1228P)</name>
    <dbReference type="NCBI Taxonomy" id="555079"/>
    <lineage>
        <taxon>Bacteria</taxon>
        <taxon>Bacillati</taxon>
        <taxon>Bacillota</taxon>
        <taxon>Clostridia</taxon>
        <taxon>Thermosediminibacterales</taxon>
        <taxon>Thermosediminibacteraceae</taxon>
        <taxon>Thermosediminibacter</taxon>
    </lineage>
</organism>
<evidence type="ECO:0000256" key="11">
    <source>
        <dbReference type="ARBA" id="ARBA00031800"/>
    </source>
</evidence>
<dbReference type="eggNOG" id="COG0445">
    <property type="taxonomic scope" value="Bacteria"/>
</dbReference>
<dbReference type="EMBL" id="CP002131">
    <property type="protein sequence ID" value="ADL08988.1"/>
    <property type="molecule type" value="Genomic_DNA"/>
</dbReference>
<keyword evidence="8 12" id="KW-0274">FAD</keyword>
<dbReference type="FunFam" id="1.10.10.1800:FF:000001">
    <property type="entry name" value="tRNA uridine 5-carboxymethylaminomethyl modification enzyme MnmG"/>
    <property type="match status" value="1"/>
</dbReference>
<keyword evidence="5 12" id="KW-0963">Cytoplasm</keyword>
<dbReference type="InterPro" id="IPR002218">
    <property type="entry name" value="MnmG-rel"/>
</dbReference>
<dbReference type="InterPro" id="IPR020595">
    <property type="entry name" value="MnmG-rel_CS"/>
</dbReference>
<dbReference type="FunFam" id="3.50.50.60:FF:000002">
    <property type="entry name" value="tRNA uridine 5-carboxymethylaminomethyl modification enzyme MnmG"/>
    <property type="match status" value="1"/>
</dbReference>
<dbReference type="InterPro" id="IPR049312">
    <property type="entry name" value="GIDA_C_N"/>
</dbReference>
<comment type="subunit">
    <text evidence="10 12">Homodimer. Heterotetramer of two MnmE and two MnmG subunits.</text>
</comment>
<evidence type="ECO:0000256" key="3">
    <source>
        <dbReference type="ARBA" id="ARBA00007653"/>
    </source>
</evidence>
<keyword evidence="9 12" id="KW-0520">NAD</keyword>
<name>D9S1A9_THEOJ</name>
<feature type="domain" description="tRNA uridine 5-carboxymethylaminomethyl modification enzyme C-terminal subdomain" evidence="13">
    <location>
        <begin position="545"/>
        <end position="616"/>
    </location>
</feature>
<dbReference type="SUPFAM" id="SSF51905">
    <property type="entry name" value="FAD/NAD(P)-binding domain"/>
    <property type="match status" value="1"/>
</dbReference>
<evidence type="ECO:0000259" key="13">
    <source>
        <dbReference type="SMART" id="SM01228"/>
    </source>
</evidence>
<protein>
    <recommendedName>
        <fullName evidence="4 12">tRNA uridine 5-carboxymethylaminomethyl modification enzyme MnmG</fullName>
    </recommendedName>
    <alternativeName>
        <fullName evidence="11 12">Glucose-inhibited division protein A</fullName>
    </alternativeName>
</protein>
<keyword evidence="7 12" id="KW-0819">tRNA processing</keyword>
<dbReference type="Pfam" id="PF01134">
    <property type="entry name" value="GIDA"/>
    <property type="match status" value="1"/>
</dbReference>
<dbReference type="Gene3D" id="1.10.150.570">
    <property type="entry name" value="GidA associated domain, C-terminal subdomain"/>
    <property type="match status" value="1"/>
</dbReference>
<reference evidence="14 15" key="1">
    <citation type="journal article" date="2010" name="Stand. Genomic Sci.">
        <title>Complete genome sequence of Thermosediminibacter oceani type strain (JW/IW-1228P).</title>
        <authorList>
            <person name="Pitluck S."/>
            <person name="Yasawong M."/>
            <person name="Munk C."/>
            <person name="Nolan M."/>
            <person name="Lapidus A."/>
            <person name="Lucas S."/>
            <person name="Glavina Del Rio T."/>
            <person name="Tice H."/>
            <person name="Cheng J.F."/>
            <person name="Bruce D."/>
            <person name="Detter C."/>
            <person name="Tapia R."/>
            <person name="Han C."/>
            <person name="Goodwin L."/>
            <person name="Liolios K."/>
            <person name="Ivanova N."/>
            <person name="Mavromatis K."/>
            <person name="Mikhailova N."/>
            <person name="Pati A."/>
            <person name="Chen A."/>
            <person name="Palaniappan K."/>
            <person name="Land M."/>
            <person name="Hauser L."/>
            <person name="Chang Y.J."/>
            <person name="Jeffries C.D."/>
            <person name="Rohde M."/>
            <person name="Spring S."/>
            <person name="Sikorski J."/>
            <person name="Goker M."/>
            <person name="Woyke T."/>
            <person name="Bristow J."/>
            <person name="Eisen J.A."/>
            <person name="Markowitz V."/>
            <person name="Hugenholtz P."/>
            <person name="Kyrpides N.C."/>
            <person name="Klenk H.P."/>
        </authorList>
    </citation>
    <scope>NUCLEOTIDE SEQUENCE [LARGE SCALE GENOMIC DNA]</scope>
    <source>
        <strain evidence="15">ATCC BAA-1034 / DSM 16646 / JW/IW-1228P</strain>
    </source>
</reference>
<dbReference type="InterPro" id="IPR047001">
    <property type="entry name" value="MnmG_C_subdom"/>
</dbReference>
<gene>
    <name evidence="12" type="primary">mnmG</name>
    <name evidence="12" type="synonym">gidA</name>
    <name evidence="14" type="ordered locus">Toce_2279</name>
</gene>
<evidence type="ECO:0000313" key="15">
    <source>
        <dbReference type="Proteomes" id="UP000000272"/>
    </source>
</evidence>
<comment type="similarity">
    <text evidence="3 12">Belongs to the MnmG family.</text>
</comment>
<keyword evidence="6 12" id="KW-0285">Flavoprotein</keyword>
<dbReference type="Pfam" id="PF21680">
    <property type="entry name" value="GIDA_C_1st"/>
    <property type="match status" value="1"/>
</dbReference>
<comment type="caution">
    <text evidence="12">Lacks conserved residue(s) required for the propagation of feature annotation.</text>
</comment>
<evidence type="ECO:0000256" key="8">
    <source>
        <dbReference type="ARBA" id="ARBA00022827"/>
    </source>
</evidence>
<feature type="binding site" evidence="12">
    <location>
        <begin position="273"/>
        <end position="287"/>
    </location>
    <ligand>
        <name>NAD(+)</name>
        <dbReference type="ChEBI" id="CHEBI:57540"/>
    </ligand>
</feature>
<evidence type="ECO:0000256" key="2">
    <source>
        <dbReference type="ARBA" id="ARBA00003717"/>
    </source>
</evidence>
<feature type="binding site" evidence="12">
    <location>
        <begin position="14"/>
        <end position="19"/>
    </location>
    <ligand>
        <name>FAD</name>
        <dbReference type="ChEBI" id="CHEBI:57692"/>
    </ligand>
</feature>
<dbReference type="PROSITE" id="PS01280">
    <property type="entry name" value="GIDA_1"/>
    <property type="match status" value="1"/>
</dbReference>
<dbReference type="KEGG" id="toc:Toce_2279"/>
<dbReference type="InterPro" id="IPR004416">
    <property type="entry name" value="MnmG"/>
</dbReference>
<evidence type="ECO:0000256" key="6">
    <source>
        <dbReference type="ARBA" id="ARBA00022630"/>
    </source>
</evidence>
<dbReference type="OrthoDB" id="9815560at2"/>
<dbReference type="InterPro" id="IPR026904">
    <property type="entry name" value="MnmG_C"/>
</dbReference>
<dbReference type="Gene3D" id="3.50.50.60">
    <property type="entry name" value="FAD/NAD(P)-binding domain"/>
    <property type="match status" value="2"/>
</dbReference>
<dbReference type="Gene3D" id="1.10.10.1800">
    <property type="entry name" value="tRNA uridine 5-carboxymethylaminomethyl modification enzyme MnmG/GidA"/>
    <property type="match status" value="1"/>
</dbReference>
<dbReference type="HAMAP" id="MF_00129">
    <property type="entry name" value="MnmG_GidA"/>
    <property type="match status" value="1"/>
</dbReference>
<dbReference type="GO" id="GO:0050660">
    <property type="term" value="F:flavin adenine dinucleotide binding"/>
    <property type="evidence" value="ECO:0007669"/>
    <property type="project" value="UniProtKB-UniRule"/>
</dbReference>
<comment type="cofactor">
    <cofactor evidence="1 12">
        <name>FAD</name>
        <dbReference type="ChEBI" id="CHEBI:57692"/>
    </cofactor>
</comment>
<evidence type="ECO:0000256" key="1">
    <source>
        <dbReference type="ARBA" id="ARBA00001974"/>
    </source>
</evidence>
<evidence type="ECO:0000313" key="14">
    <source>
        <dbReference type="EMBL" id="ADL08988.1"/>
    </source>
</evidence>
<proteinExistence type="inferred from homology"/>
<dbReference type="FunFam" id="3.50.50.60:FF:000063">
    <property type="entry name" value="tRNA uridine 5-carboxymethylaminomethyl modification enzyme MnmG"/>
    <property type="match status" value="1"/>
</dbReference>
<dbReference type="FunFam" id="1.10.150.570:FF:000001">
    <property type="entry name" value="tRNA uridine 5-carboxymethylaminomethyl modification enzyme MnmG"/>
    <property type="match status" value="1"/>
</dbReference>
<keyword evidence="15" id="KW-1185">Reference proteome</keyword>
<dbReference type="PANTHER" id="PTHR11806">
    <property type="entry name" value="GLUCOSE INHIBITED DIVISION PROTEIN A"/>
    <property type="match status" value="1"/>
</dbReference>
<dbReference type="Pfam" id="PF13932">
    <property type="entry name" value="SAM_GIDA_C"/>
    <property type="match status" value="1"/>
</dbReference>
<dbReference type="GO" id="GO:0002098">
    <property type="term" value="P:tRNA wobble uridine modification"/>
    <property type="evidence" value="ECO:0007669"/>
    <property type="project" value="InterPro"/>
</dbReference>
<dbReference type="PROSITE" id="PS01281">
    <property type="entry name" value="GIDA_2"/>
    <property type="match status" value="1"/>
</dbReference>
<dbReference type="AlphaFoldDB" id="D9S1A9"/>
<evidence type="ECO:0000256" key="4">
    <source>
        <dbReference type="ARBA" id="ARBA00020461"/>
    </source>
</evidence>
<evidence type="ECO:0000256" key="5">
    <source>
        <dbReference type="ARBA" id="ARBA00022490"/>
    </source>
</evidence>
<evidence type="ECO:0000256" key="10">
    <source>
        <dbReference type="ARBA" id="ARBA00025948"/>
    </source>
</evidence>
<evidence type="ECO:0000256" key="9">
    <source>
        <dbReference type="ARBA" id="ARBA00023027"/>
    </source>
</evidence>
<dbReference type="InterPro" id="IPR036188">
    <property type="entry name" value="FAD/NAD-bd_sf"/>
</dbReference>
<comment type="function">
    <text evidence="2 12">NAD-binding protein involved in the addition of a carboxymethylaminomethyl (cmnm) group at the wobble position (U34) of certain tRNAs, forming tRNA-cmnm(5)s(2)U34.</text>
</comment>
<dbReference type="HOGENOM" id="CLU_007831_2_2_9"/>
<dbReference type="GO" id="GO:0030488">
    <property type="term" value="P:tRNA methylation"/>
    <property type="evidence" value="ECO:0007669"/>
    <property type="project" value="TreeGrafter"/>
</dbReference>
<evidence type="ECO:0000256" key="12">
    <source>
        <dbReference type="HAMAP-Rule" id="MF_00129"/>
    </source>
</evidence>
<dbReference type="RefSeq" id="WP_013276993.1">
    <property type="nucleotide sequence ID" value="NC_014377.1"/>
</dbReference>
<sequence>MEYTAGYYDVAVVGAGHAGCEAALASARLGMKTVVFAINLDSIALMPCNPSIGGPAKGHLVREIDALGGEMGKNIDKTLIQMRLLNTKKGPAVRALRAQADKKAYQFSMKYTLEKQQNLDIVQGEVVRVLVEGGRVKGVVTKTGGVYYARAVILTTGVYLRGRIIIGDVSYSGGPNGLFPANELSKCLEALGFELGRFKTGTPPRVHRDSIDFSKMIEQPGDEVIIPFSYETESIKRPQISCWLTYTNEKTHEIIRKNLYRAPLYTGDIKGVGPRYCPSIEVKIVNFPEKESHQVFVEPEGENTCEMYLQGVSTSLPEDVQVELLRTIRGLENVKMMRPGYAIEYDYVIPTQLKLTLETKEIEGLYMAGQINGTSGYEEAAAQGLIAGINAALKLKERESLVLGRSDAYIGVLIDDLVTKGTDEPYRMLTSRAEYRLLLRHDNADMRLTEIGYRVGLISEERYERFLKKKKMIEEEIERLRSTKITPTAEVNKALEEIGTAPLATPATLEDILKRPEIDYAALKALDPERPELPPEVIEQVEIMTAYDGYIKRQLKQVENFRKMENKRIPDDIDYDKIHGLRTEAREKLKKIRPASIGQASRISGVNPADITILLIYLESEKRRREK</sequence>
<evidence type="ECO:0000256" key="7">
    <source>
        <dbReference type="ARBA" id="ARBA00022694"/>
    </source>
</evidence>
<dbReference type="InterPro" id="IPR044920">
    <property type="entry name" value="MnmG_C_subdom_sf"/>
</dbReference>
<comment type="subcellular location">
    <subcellularLocation>
        <location evidence="12">Cytoplasm</location>
    </subcellularLocation>
</comment>
<dbReference type="InterPro" id="IPR040131">
    <property type="entry name" value="MnmG_N"/>
</dbReference>
<accession>D9S1A9</accession>
<dbReference type="PANTHER" id="PTHR11806:SF0">
    <property type="entry name" value="PROTEIN MTO1 HOMOLOG, MITOCHONDRIAL"/>
    <property type="match status" value="1"/>
</dbReference>
<dbReference type="Proteomes" id="UP000000272">
    <property type="component" value="Chromosome"/>
</dbReference>
<dbReference type="SMART" id="SM01228">
    <property type="entry name" value="GIDA_assoc_3"/>
    <property type="match status" value="1"/>
</dbReference>
<dbReference type="GO" id="GO:0005829">
    <property type="term" value="C:cytosol"/>
    <property type="evidence" value="ECO:0007669"/>
    <property type="project" value="TreeGrafter"/>
</dbReference>
<dbReference type="NCBIfam" id="TIGR00136">
    <property type="entry name" value="mnmG_gidA"/>
    <property type="match status" value="1"/>
</dbReference>
<dbReference type="STRING" id="555079.Toce_2279"/>